<name>A0A6G1GAP7_9PEZI</name>
<feature type="compositionally biased region" description="Low complexity" evidence="1">
    <location>
        <begin position="317"/>
        <end position="330"/>
    </location>
</feature>
<accession>A0A6G1GAP7</accession>
<keyword evidence="3" id="KW-1185">Reference proteome</keyword>
<feature type="compositionally biased region" description="Polar residues" evidence="1">
    <location>
        <begin position="226"/>
        <end position="240"/>
    </location>
</feature>
<evidence type="ECO:0000313" key="2">
    <source>
        <dbReference type="EMBL" id="KAF1814981.1"/>
    </source>
</evidence>
<feature type="compositionally biased region" description="Polar residues" evidence="1">
    <location>
        <begin position="162"/>
        <end position="172"/>
    </location>
</feature>
<gene>
    <name evidence="2 4" type="ORF">P152DRAFT_456019</name>
</gene>
<dbReference type="RefSeq" id="XP_033536612.1">
    <property type="nucleotide sequence ID" value="XM_033678910.1"/>
</dbReference>
<reference evidence="2 4" key="1">
    <citation type="submission" date="2020-01" db="EMBL/GenBank/DDBJ databases">
        <authorList>
            <consortium name="DOE Joint Genome Institute"/>
            <person name="Haridas S."/>
            <person name="Albert R."/>
            <person name="Binder M."/>
            <person name="Bloem J."/>
            <person name="Labutti K."/>
            <person name="Salamov A."/>
            <person name="Andreopoulos B."/>
            <person name="Baker S.E."/>
            <person name="Barry K."/>
            <person name="Bills G."/>
            <person name="Bluhm B.H."/>
            <person name="Cannon C."/>
            <person name="Castanera R."/>
            <person name="Culley D.E."/>
            <person name="Daum C."/>
            <person name="Ezra D."/>
            <person name="Gonzalez J.B."/>
            <person name="Henrissat B."/>
            <person name="Kuo A."/>
            <person name="Liang C."/>
            <person name="Lipzen A."/>
            <person name="Lutzoni F."/>
            <person name="Magnuson J."/>
            <person name="Mondo S."/>
            <person name="Nolan M."/>
            <person name="Ohm R."/>
            <person name="Pangilinan J."/>
            <person name="Park H.-J."/>
            <person name="Ramirez L."/>
            <person name="Alfaro M."/>
            <person name="Sun H."/>
            <person name="Tritt A."/>
            <person name="Yoshinaga Y."/>
            <person name="Zwiers L.-H."/>
            <person name="Turgeon B.G."/>
            <person name="Goodwin S.B."/>
            <person name="Spatafora J.W."/>
            <person name="Crous P.W."/>
            <person name="Grigoriev I.V."/>
        </authorList>
    </citation>
    <scope>NUCLEOTIDE SEQUENCE</scope>
    <source>
        <strain evidence="2 4">CBS 781.70</strain>
    </source>
</reference>
<dbReference type="EMBL" id="ML975152">
    <property type="protein sequence ID" value="KAF1814981.1"/>
    <property type="molecule type" value="Genomic_DNA"/>
</dbReference>
<sequence>MPYKSGQNRPESTQTVFEEDSPSWRFSRQSRQLRSPNRSVHGLGSQPEVNEVSPVSSTVSSQWRRRDLRPPPLRIPQQYERHPPLRILLNQIDPAGARPEEFSAPSRSTPKKPTSGEVTPILLDALDAIPEDAQHSSANSTLSGQPSIASTPNRDFPKTDRYSTASATSIDTNESDDPTPPEDATKKLSPVEESPLSAESPIHGLRYPRVPRASNQAVARSPRSPKGQTEGVTGSPTSWGRPSPKHEPDFQIVNPGTSRTPPITLEIRQESSPPYHHRAGTLGSPYRTPPRNADASNKTQKPQQAASGRRSSRSEPEQQWAAPSGRSPAGPARPSPRTPPGMAGFPTTPMPKLTPTRRGDELYLSVT</sequence>
<dbReference type="GeneID" id="54419480"/>
<dbReference type="Proteomes" id="UP000504638">
    <property type="component" value="Unplaced"/>
</dbReference>
<dbReference type="OrthoDB" id="3946741at2759"/>
<protein>
    <submittedName>
        <fullName evidence="2 4">Uncharacterized protein</fullName>
    </submittedName>
</protein>
<feature type="compositionally biased region" description="Polar residues" evidence="1">
    <location>
        <begin position="135"/>
        <end position="153"/>
    </location>
</feature>
<evidence type="ECO:0000313" key="4">
    <source>
        <dbReference type="RefSeq" id="XP_033536612.1"/>
    </source>
</evidence>
<proteinExistence type="predicted"/>
<feature type="compositionally biased region" description="Polar residues" evidence="1">
    <location>
        <begin position="53"/>
        <end position="62"/>
    </location>
</feature>
<dbReference type="AlphaFoldDB" id="A0A6G1GAP7"/>
<organism evidence="2">
    <name type="scientific">Eremomyces bilateralis CBS 781.70</name>
    <dbReference type="NCBI Taxonomy" id="1392243"/>
    <lineage>
        <taxon>Eukaryota</taxon>
        <taxon>Fungi</taxon>
        <taxon>Dikarya</taxon>
        <taxon>Ascomycota</taxon>
        <taxon>Pezizomycotina</taxon>
        <taxon>Dothideomycetes</taxon>
        <taxon>Dothideomycetes incertae sedis</taxon>
        <taxon>Eremomycetales</taxon>
        <taxon>Eremomycetaceae</taxon>
        <taxon>Eremomyces</taxon>
    </lineage>
</organism>
<feature type="region of interest" description="Disordered" evidence="1">
    <location>
        <begin position="1"/>
        <end position="367"/>
    </location>
</feature>
<reference evidence="4" key="3">
    <citation type="submission" date="2025-04" db="UniProtKB">
        <authorList>
            <consortium name="RefSeq"/>
        </authorList>
    </citation>
    <scope>IDENTIFICATION</scope>
    <source>
        <strain evidence="4">CBS 781.70</strain>
    </source>
</reference>
<feature type="compositionally biased region" description="Polar residues" evidence="1">
    <location>
        <begin position="24"/>
        <end position="38"/>
    </location>
</feature>
<feature type="compositionally biased region" description="Polar residues" evidence="1">
    <location>
        <begin position="1"/>
        <end position="16"/>
    </location>
</feature>
<evidence type="ECO:0000256" key="1">
    <source>
        <dbReference type="SAM" id="MobiDB-lite"/>
    </source>
</evidence>
<reference evidence="4" key="2">
    <citation type="submission" date="2020-04" db="EMBL/GenBank/DDBJ databases">
        <authorList>
            <consortium name="NCBI Genome Project"/>
        </authorList>
    </citation>
    <scope>NUCLEOTIDE SEQUENCE</scope>
    <source>
        <strain evidence="4">CBS 781.70</strain>
    </source>
</reference>
<evidence type="ECO:0000313" key="3">
    <source>
        <dbReference type="Proteomes" id="UP000504638"/>
    </source>
</evidence>